<reference evidence="2 3" key="1">
    <citation type="submission" date="2013-03" db="EMBL/GenBank/DDBJ databases">
        <authorList>
            <person name="Le V."/>
        </authorList>
    </citation>
    <scope>NUCLEOTIDE SEQUENCE [LARGE SCALE GENOMIC DNA]</scope>
    <source>
        <strain evidence="2 3">BiD32</strain>
    </source>
</reference>
<feature type="transmembrane region" description="Helical" evidence="1">
    <location>
        <begin position="245"/>
        <end position="269"/>
    </location>
</feature>
<keyword evidence="1" id="KW-0472">Membrane</keyword>
<keyword evidence="1" id="KW-1133">Transmembrane helix</keyword>
<gene>
    <name evidence="2" type="ORF">EBBID32_14200</name>
</gene>
<feature type="transmembrane region" description="Helical" evidence="1">
    <location>
        <begin position="171"/>
        <end position="190"/>
    </location>
</feature>
<dbReference type="EMBL" id="CAVK010000062">
    <property type="protein sequence ID" value="CCW17081.1"/>
    <property type="molecule type" value="Genomic_DNA"/>
</dbReference>
<evidence type="ECO:0000256" key="1">
    <source>
        <dbReference type="SAM" id="Phobius"/>
    </source>
</evidence>
<proteinExistence type="predicted"/>
<keyword evidence="3" id="KW-1185">Reference proteome</keyword>
<evidence type="ECO:0000313" key="2">
    <source>
        <dbReference type="EMBL" id="CCW17081.1"/>
    </source>
</evidence>
<dbReference type="InterPro" id="IPR018674">
    <property type="entry name" value="DUF2142_membrane"/>
</dbReference>
<feature type="transmembrane region" description="Helical" evidence="1">
    <location>
        <begin position="431"/>
        <end position="447"/>
    </location>
</feature>
<feature type="transmembrane region" description="Helical" evidence="1">
    <location>
        <begin position="281"/>
        <end position="298"/>
    </location>
</feature>
<dbReference type="AlphaFoldDB" id="N1MJF1"/>
<evidence type="ECO:0008006" key="4">
    <source>
        <dbReference type="Google" id="ProtNLM"/>
    </source>
</evidence>
<feature type="transmembrane region" description="Helical" evidence="1">
    <location>
        <begin position="459"/>
        <end position="480"/>
    </location>
</feature>
<accession>N1MJF1</accession>
<name>N1MJF1_9SPHN</name>
<dbReference type="Pfam" id="PF09913">
    <property type="entry name" value="DUF2142"/>
    <property type="match status" value="1"/>
</dbReference>
<sequence>MYRPARMNEKHRAAMRNERIGMAQATRGDMLFAAPWSTLERLLMLAICVATLFFALVTPPFQAPDENQHYMKALLLSEGGVLTTQRGEAIGAQLPRAAIDLHAVDFPTDVPAALRRFDTAMLTQSWKADASRPGTVFAEFPNVASYAPTLYAPGAAGLLIGDALGLPRLGAFYAGRIVNALVALALLVAALRLLPFGRTAMLGVALLPTFAYQIGSLSPDAVINGMGFLALALALRVGFMGQASGGLMITAPLLALAKGVYLPLMAAGLRWPEHRRDRQPWLILGAMALGAAVFVGWMKFSGGSQALYHIMSRKTGESVLTAPLADQLAVILNDPVGYGRILTSSVIERAPVYALQIVGRFGWNAILLPLIAYPLAVVMLGAAVLSGAEPRFGVAQRLWWLAVAGGVALLIETAMYLTGTPPGADFIQGTQGRYFLPILPLVLLALSPDRAVRGARTMLAASALLLLLIAMVSAYDSFWVHGFVTSDGMPPHDSVTRALLLPSPRW</sequence>
<dbReference type="Proteomes" id="UP000013201">
    <property type="component" value="Unassembled WGS sequence"/>
</dbReference>
<feature type="transmembrane region" description="Helical" evidence="1">
    <location>
        <begin position="361"/>
        <end position="386"/>
    </location>
</feature>
<reference evidence="3" key="2">
    <citation type="submission" date="2013-04" db="EMBL/GenBank/DDBJ databases">
        <title>Bisphenol A degrading Sphingobium sp. strain BiD32.</title>
        <authorList>
            <person name="Nielsen J.L."/>
            <person name="Zhou N.A."/>
            <person name="Kjeldal H."/>
        </authorList>
    </citation>
    <scope>NUCLEOTIDE SEQUENCE [LARGE SCALE GENOMIC DNA]</scope>
    <source>
        <strain evidence="3">BiD32</strain>
    </source>
</reference>
<protein>
    <recommendedName>
        <fullName evidence="4">DUF2142 domain-containing protein</fullName>
    </recommendedName>
</protein>
<organism evidence="2 3">
    <name type="scientific">Sphingobium indicum BiD32</name>
    <dbReference type="NCBI Taxonomy" id="1301087"/>
    <lineage>
        <taxon>Bacteria</taxon>
        <taxon>Pseudomonadati</taxon>
        <taxon>Pseudomonadota</taxon>
        <taxon>Alphaproteobacteria</taxon>
        <taxon>Sphingomonadales</taxon>
        <taxon>Sphingomonadaceae</taxon>
        <taxon>Sphingobium</taxon>
    </lineage>
</organism>
<feature type="transmembrane region" description="Helical" evidence="1">
    <location>
        <begin position="221"/>
        <end position="239"/>
    </location>
</feature>
<comment type="caution">
    <text evidence="2">The sequence shown here is derived from an EMBL/GenBank/DDBJ whole genome shotgun (WGS) entry which is preliminary data.</text>
</comment>
<keyword evidence="1" id="KW-0812">Transmembrane</keyword>
<feature type="transmembrane region" description="Helical" evidence="1">
    <location>
        <begin position="398"/>
        <end position="419"/>
    </location>
</feature>
<evidence type="ECO:0000313" key="3">
    <source>
        <dbReference type="Proteomes" id="UP000013201"/>
    </source>
</evidence>